<dbReference type="GeneID" id="31366875"/>
<evidence type="ECO:0000313" key="2">
    <source>
        <dbReference type="Proteomes" id="UP000001396"/>
    </source>
</evidence>
<evidence type="ECO:0000313" key="1">
    <source>
        <dbReference type="EMBL" id="EFA75331.1"/>
    </source>
</evidence>
<dbReference type="AlphaFoldDB" id="D3BTB4"/>
<dbReference type="Proteomes" id="UP000001396">
    <property type="component" value="Unassembled WGS sequence"/>
</dbReference>
<sequence>MNNIIINTEFKSVVIDGAKAMFKNVITKQFWLDTLLRTTIIDKLALAYSVYNFCSDIYDTIKQRRYYINDFEKLVSLEKVEQFMKELMEAINKERIIEFIERKDFYDYISYFDRSERLREHFQKENIFDNLLKRIVALDETIKSFSLEIDPSYVPLYEIFEEDTVAEPYPNLSTDLNSMLIFREYLATLLIFLSKRHQPTDKNAPFSIVSDIVIMGLSPSNTYGLRRFASKLLGSLSGREENCFTILSANGMTILKFYDSLFYKFRSREIAKIKHIVKTIGFKNYEPYIKNLPQEDAMVVHKEISTYRKNTVMKQVHFLGDFLLNLYKTNSYLLATASTGFMAFNTFSRGYVKCPFYHFIMSSALVLFVPNYKYNVLIHAITDTAVFLYNDAQAIFNSEAEIDFTPTIYDECIPSAESINYIGCDDKYEQTELDETEYTI</sequence>
<dbReference type="EMBL" id="ADBJ01000056">
    <property type="protein sequence ID" value="EFA75331.1"/>
    <property type="molecule type" value="Genomic_DNA"/>
</dbReference>
<accession>D3BTB4</accession>
<proteinExistence type="predicted"/>
<protein>
    <submittedName>
        <fullName evidence="1">Uncharacterized protein</fullName>
    </submittedName>
</protein>
<dbReference type="InParanoid" id="D3BTB4"/>
<keyword evidence="2" id="KW-1185">Reference proteome</keyword>
<comment type="caution">
    <text evidence="1">The sequence shown here is derived from an EMBL/GenBank/DDBJ whole genome shotgun (WGS) entry which is preliminary data.</text>
</comment>
<name>D3BTB4_HETP5</name>
<gene>
    <name evidence="1" type="ORF">PPL_11407</name>
</gene>
<reference evidence="1 2" key="1">
    <citation type="journal article" date="2011" name="Genome Res.">
        <title>Phylogeny-wide analysis of social amoeba genomes highlights ancient origins for complex intercellular communication.</title>
        <authorList>
            <person name="Heidel A.J."/>
            <person name="Lawal H.M."/>
            <person name="Felder M."/>
            <person name="Schilde C."/>
            <person name="Helps N.R."/>
            <person name="Tunggal B."/>
            <person name="Rivero F."/>
            <person name="John U."/>
            <person name="Schleicher M."/>
            <person name="Eichinger L."/>
            <person name="Platzer M."/>
            <person name="Noegel A.A."/>
            <person name="Schaap P."/>
            <person name="Gloeckner G."/>
        </authorList>
    </citation>
    <scope>NUCLEOTIDE SEQUENCE [LARGE SCALE GENOMIC DNA]</scope>
    <source>
        <strain evidence="2">ATCC 26659 / Pp 5 / PN500</strain>
    </source>
</reference>
<dbReference type="RefSeq" id="XP_020427465.1">
    <property type="nucleotide sequence ID" value="XM_020582162.1"/>
</dbReference>
<organism evidence="1 2">
    <name type="scientific">Heterostelium pallidum (strain ATCC 26659 / Pp 5 / PN500)</name>
    <name type="common">Cellular slime mold</name>
    <name type="synonym">Polysphondylium pallidum</name>
    <dbReference type="NCBI Taxonomy" id="670386"/>
    <lineage>
        <taxon>Eukaryota</taxon>
        <taxon>Amoebozoa</taxon>
        <taxon>Evosea</taxon>
        <taxon>Eumycetozoa</taxon>
        <taxon>Dictyostelia</taxon>
        <taxon>Acytosteliales</taxon>
        <taxon>Acytosteliaceae</taxon>
        <taxon>Heterostelium</taxon>
    </lineage>
</organism>